<gene>
    <name evidence="1" type="ORF">Hypma_010880</name>
</gene>
<evidence type="ECO:0000313" key="1">
    <source>
        <dbReference type="EMBL" id="RDB21731.1"/>
    </source>
</evidence>
<name>A0A369JHS0_HYPMA</name>
<dbReference type="Proteomes" id="UP000076154">
    <property type="component" value="Unassembled WGS sequence"/>
</dbReference>
<comment type="caution">
    <text evidence="1">The sequence shown here is derived from an EMBL/GenBank/DDBJ whole genome shotgun (WGS) entry which is preliminary data.</text>
</comment>
<dbReference type="InParanoid" id="A0A369JHS0"/>
<accession>A0A369JHS0</accession>
<organism evidence="1 2">
    <name type="scientific">Hypsizygus marmoreus</name>
    <name type="common">White beech mushroom</name>
    <name type="synonym">Agaricus marmoreus</name>
    <dbReference type="NCBI Taxonomy" id="39966"/>
    <lineage>
        <taxon>Eukaryota</taxon>
        <taxon>Fungi</taxon>
        <taxon>Dikarya</taxon>
        <taxon>Basidiomycota</taxon>
        <taxon>Agaricomycotina</taxon>
        <taxon>Agaricomycetes</taxon>
        <taxon>Agaricomycetidae</taxon>
        <taxon>Agaricales</taxon>
        <taxon>Tricholomatineae</taxon>
        <taxon>Lyophyllaceae</taxon>
        <taxon>Hypsizygus</taxon>
    </lineage>
</organism>
<protein>
    <submittedName>
        <fullName evidence="1">Uncharacterized protein</fullName>
    </submittedName>
</protein>
<dbReference type="EMBL" id="LUEZ02000053">
    <property type="protein sequence ID" value="RDB21731.1"/>
    <property type="molecule type" value="Genomic_DNA"/>
</dbReference>
<keyword evidence="2" id="KW-1185">Reference proteome</keyword>
<sequence>MDHRFPLFQDFWSSCASERSGILGTRVLPRALMRQVWRLSAQTFLVLDTTFRPPCIVDASDLRVCRSVFVNTFLRCLFLVFFPDRWTFQDVPDVPVAALMHPRHRKDQTPKTLTSCSTAFFA</sequence>
<proteinExistence type="predicted"/>
<evidence type="ECO:0000313" key="2">
    <source>
        <dbReference type="Proteomes" id="UP000076154"/>
    </source>
</evidence>
<dbReference type="AlphaFoldDB" id="A0A369JHS0"/>
<reference evidence="1" key="1">
    <citation type="submission" date="2018-04" db="EMBL/GenBank/DDBJ databases">
        <title>Whole genome sequencing of Hypsizygus marmoreus.</title>
        <authorList>
            <person name="Choi I.-G."/>
            <person name="Min B."/>
            <person name="Kim J.-G."/>
            <person name="Kim S."/>
            <person name="Oh Y.-L."/>
            <person name="Kong W.-S."/>
            <person name="Park H."/>
            <person name="Jeong J."/>
            <person name="Song E.-S."/>
        </authorList>
    </citation>
    <scope>NUCLEOTIDE SEQUENCE [LARGE SCALE GENOMIC DNA]</scope>
    <source>
        <strain evidence="1">51987-8</strain>
    </source>
</reference>